<dbReference type="AlphaFoldDB" id="A0A6I0ZBN0"/>
<sequence>METIELRESDKRRAVNLNRKNGYGLDSKQMMRLINNHKKGDAYKCALIEFRLTDINFHREVEMLMNGKYDELKEQVKQW</sequence>
<accession>A0A6I0ZBN0</accession>
<dbReference type="EMBL" id="WDBY01000043">
    <property type="protein sequence ID" value="KAB6473656.1"/>
    <property type="molecule type" value="Genomic_DNA"/>
</dbReference>
<proteinExistence type="predicted"/>
<dbReference type="RefSeq" id="WP_129640665.1">
    <property type="nucleotide sequence ID" value="NZ_JADMOQ010000007.1"/>
</dbReference>
<organism evidence="2 3">
    <name type="scientific">Phocaeicola vulgatus</name>
    <name type="common">Bacteroides vulgatus</name>
    <dbReference type="NCBI Taxonomy" id="821"/>
    <lineage>
        <taxon>Bacteria</taxon>
        <taxon>Pseudomonadati</taxon>
        <taxon>Bacteroidota</taxon>
        <taxon>Bacteroidia</taxon>
        <taxon>Bacteroidales</taxon>
        <taxon>Bacteroidaceae</taxon>
        <taxon>Phocaeicola</taxon>
    </lineage>
</organism>
<evidence type="ECO:0000313" key="3">
    <source>
        <dbReference type="Proteomes" id="UP000468344"/>
    </source>
</evidence>
<evidence type="ECO:0000313" key="1">
    <source>
        <dbReference type="EMBL" id="KAB6448768.1"/>
    </source>
</evidence>
<dbReference type="Proteomes" id="UP000468344">
    <property type="component" value="Unassembled WGS sequence"/>
</dbReference>
<reference evidence="3 4" key="1">
    <citation type="journal article" date="2019" name="Nat. Med.">
        <title>A library of human gut bacterial isolates paired with longitudinal multiomics data enables mechanistic microbiome research.</title>
        <authorList>
            <person name="Poyet M."/>
            <person name="Groussin M."/>
            <person name="Gibbons S.M."/>
            <person name="Avila-Pacheco J."/>
            <person name="Jiang X."/>
            <person name="Kearney S.M."/>
            <person name="Perrotta A.R."/>
            <person name="Berdy B."/>
            <person name="Zhao S."/>
            <person name="Lieberman T.D."/>
            <person name="Swanson P.K."/>
            <person name="Smith M."/>
            <person name="Roesemann S."/>
            <person name="Alexander J.E."/>
            <person name="Rich S.A."/>
            <person name="Livny J."/>
            <person name="Vlamakis H."/>
            <person name="Clish C."/>
            <person name="Bullock K."/>
            <person name="Deik A."/>
            <person name="Scott J."/>
            <person name="Pierce K.A."/>
            <person name="Xavier R.J."/>
            <person name="Alm E.J."/>
        </authorList>
    </citation>
    <scope>NUCLEOTIDE SEQUENCE [LARGE SCALE GENOMIC DNA]</scope>
    <source>
        <strain evidence="2 3">BIOML-A140</strain>
        <strain evidence="1 4">BIOML-A141</strain>
    </source>
</reference>
<evidence type="ECO:0000313" key="4">
    <source>
        <dbReference type="Proteomes" id="UP000483142"/>
    </source>
</evidence>
<dbReference type="EMBL" id="WDBZ01000043">
    <property type="protein sequence ID" value="KAB6448768.1"/>
    <property type="molecule type" value="Genomic_DNA"/>
</dbReference>
<gene>
    <name evidence="2" type="ORF">GAZ06_17585</name>
    <name evidence="1" type="ORF">GAZ09_17590</name>
</gene>
<evidence type="ECO:0000313" key="2">
    <source>
        <dbReference type="EMBL" id="KAB6473656.1"/>
    </source>
</evidence>
<comment type="caution">
    <text evidence="2">The sequence shown here is derived from an EMBL/GenBank/DDBJ whole genome shotgun (WGS) entry which is preliminary data.</text>
</comment>
<dbReference type="Proteomes" id="UP000483142">
    <property type="component" value="Unassembled WGS sequence"/>
</dbReference>
<protein>
    <submittedName>
        <fullName evidence="2">Uncharacterized protein</fullName>
    </submittedName>
</protein>
<name>A0A6I0ZBN0_PHOVU</name>